<protein>
    <submittedName>
        <fullName evidence="3">ABC-type transport system substrate-binding protein</fullName>
    </submittedName>
</protein>
<dbReference type="RefSeq" id="WP_184812291.1">
    <property type="nucleotide sequence ID" value="NZ_JACHJQ010000004.1"/>
</dbReference>
<feature type="region of interest" description="Disordered" evidence="1">
    <location>
        <begin position="26"/>
        <end position="50"/>
    </location>
</feature>
<feature type="signal peptide" evidence="2">
    <location>
        <begin position="1"/>
        <end position="22"/>
    </location>
</feature>
<proteinExistence type="predicted"/>
<organism evidence="3 4">
    <name type="scientific">Actinophytocola algeriensis</name>
    <dbReference type="NCBI Taxonomy" id="1768010"/>
    <lineage>
        <taxon>Bacteria</taxon>
        <taxon>Bacillati</taxon>
        <taxon>Actinomycetota</taxon>
        <taxon>Actinomycetes</taxon>
        <taxon>Pseudonocardiales</taxon>
        <taxon>Pseudonocardiaceae</taxon>
    </lineage>
</organism>
<name>A0A7W7VFD7_9PSEU</name>
<comment type="caution">
    <text evidence="3">The sequence shown here is derived from an EMBL/GenBank/DDBJ whole genome shotgun (WGS) entry which is preliminary data.</text>
</comment>
<evidence type="ECO:0000256" key="1">
    <source>
        <dbReference type="SAM" id="MobiDB-lite"/>
    </source>
</evidence>
<feature type="compositionally biased region" description="Low complexity" evidence="1">
    <location>
        <begin position="27"/>
        <end position="50"/>
    </location>
</feature>
<evidence type="ECO:0000313" key="3">
    <source>
        <dbReference type="EMBL" id="MBB4908191.1"/>
    </source>
</evidence>
<dbReference type="EMBL" id="JACHJQ010000004">
    <property type="protein sequence ID" value="MBB4908191.1"/>
    <property type="molecule type" value="Genomic_DNA"/>
</dbReference>
<dbReference type="Proteomes" id="UP000520767">
    <property type="component" value="Unassembled WGS sequence"/>
</dbReference>
<feature type="chain" id="PRO_5039348782" evidence="2">
    <location>
        <begin position="23"/>
        <end position="141"/>
    </location>
</feature>
<accession>A0A7W7VFD7</accession>
<dbReference type="PROSITE" id="PS51257">
    <property type="entry name" value="PROKAR_LIPOPROTEIN"/>
    <property type="match status" value="1"/>
</dbReference>
<evidence type="ECO:0000256" key="2">
    <source>
        <dbReference type="SAM" id="SignalP"/>
    </source>
</evidence>
<keyword evidence="4" id="KW-1185">Reference proteome</keyword>
<keyword evidence="2" id="KW-0732">Signal</keyword>
<evidence type="ECO:0000313" key="4">
    <source>
        <dbReference type="Proteomes" id="UP000520767"/>
    </source>
</evidence>
<dbReference type="AlphaFoldDB" id="A0A7W7VFD7"/>
<sequence>MRLLTTAAALLAVLLAATTAGCGVDRAAAPEPEPTSTTATTTSTTTTTTTTTVPVPEVAADGTNLQACTDGTCEVDVKSGDVLTIRGEQLTVASVSPEGATFVLPSGTVASVGGTGTIGTASGTNVDILRNNGTTVLIRVS</sequence>
<reference evidence="3 4" key="1">
    <citation type="submission" date="2020-08" db="EMBL/GenBank/DDBJ databases">
        <title>Genomic Encyclopedia of Type Strains, Phase III (KMG-III): the genomes of soil and plant-associated and newly described type strains.</title>
        <authorList>
            <person name="Whitman W."/>
        </authorList>
    </citation>
    <scope>NUCLEOTIDE SEQUENCE [LARGE SCALE GENOMIC DNA]</scope>
    <source>
        <strain evidence="3 4">CECT 8960</strain>
    </source>
</reference>
<gene>
    <name evidence="3" type="ORF">FHR82_004433</name>
</gene>